<evidence type="ECO:0000313" key="14">
    <source>
        <dbReference type="Proteomes" id="UP000628448"/>
    </source>
</evidence>
<name>A0A931E7C3_9BACT</name>
<dbReference type="NCBIfam" id="TIGR04057">
    <property type="entry name" value="SusC_RagA_signa"/>
    <property type="match status" value="1"/>
</dbReference>
<keyword evidence="3 8" id="KW-1134">Transmembrane beta strand</keyword>
<dbReference type="Pfam" id="PF00593">
    <property type="entry name" value="TonB_dep_Rec_b-barrel"/>
    <property type="match status" value="1"/>
</dbReference>
<dbReference type="InterPro" id="IPR037066">
    <property type="entry name" value="Plug_dom_sf"/>
</dbReference>
<evidence type="ECO:0000256" key="7">
    <source>
        <dbReference type="ARBA" id="ARBA00023237"/>
    </source>
</evidence>
<evidence type="ECO:0000256" key="9">
    <source>
        <dbReference type="RuleBase" id="RU003357"/>
    </source>
</evidence>
<comment type="similarity">
    <text evidence="8 9">Belongs to the TonB-dependent receptor family.</text>
</comment>
<accession>A0A931E7C3</accession>
<keyword evidence="10" id="KW-0732">Signal</keyword>
<keyword evidence="14" id="KW-1185">Reference proteome</keyword>
<dbReference type="Gene3D" id="2.170.130.10">
    <property type="entry name" value="TonB-dependent receptor, plug domain"/>
    <property type="match status" value="1"/>
</dbReference>
<evidence type="ECO:0000256" key="2">
    <source>
        <dbReference type="ARBA" id="ARBA00022448"/>
    </source>
</evidence>
<keyword evidence="4 8" id="KW-0812">Transmembrane</keyword>
<evidence type="ECO:0000256" key="8">
    <source>
        <dbReference type="PROSITE-ProRule" id="PRU01360"/>
    </source>
</evidence>
<dbReference type="InterPro" id="IPR023996">
    <property type="entry name" value="TonB-dep_OMP_SusC/RagA"/>
</dbReference>
<dbReference type="Pfam" id="PF13715">
    <property type="entry name" value="CarbopepD_reg_2"/>
    <property type="match status" value="1"/>
</dbReference>
<dbReference type="EMBL" id="JADWYR010000001">
    <property type="protein sequence ID" value="MBG9375091.1"/>
    <property type="molecule type" value="Genomic_DNA"/>
</dbReference>
<sequence>MKEATNLTRRKSWLLLLMLFMSSIAAFSQSKTVSGKVTDTANAPLSNVSVQVKGGGSGTVTDATGNFSLNVPSTASVLVFSYTGMETQEVVVGEQTTIAVQLKGVAGNLNEVVVIGYGTARKSDLTGSVATVKSEKLLDRPVANVSQALQGRVPGVDVSINTSAPGEAAKVRIRGISSINSSLDPLYVVDGVIGVNANLLNPNDIASVEVLKDASATAIYGARGANGVILITTKRGVKGTPRVSYDAYISHNSLQRHLEALDANEFMQVYNLAYANAAKYDSLGFAQGKYIPNNPADFPKLFDANGNPLYNTNWESEVYKPSLSHNHQLSVQGGNDKTLYSLSLGYFDQNGLMIESWFKRYSARFTLDNQVNKWLKIGGSMSFVKSNQRVVSDANGGLNVSRMVIEALPIIPIKYPDGTWGGNSDFPGMEGGSNPVNIAKNRYTLVNILQTVGDAYATFHLADGLDFKSDFGFNLNSQKNNFYSGRGLSSLSADQKGVASISNWMRSYWQSENYLTYNKKLRSNDNLTALVGLSWQKNYQEYSSSTATGFIDDFWGWHNLSAGTIYNPPASNDDQWTMNSYFARFTYSLENKYLLTLTGRYDGSSKFGVNNKYAFFPSAGLAWRVSQEEFLKNSNLISDLKIRASYGVTGNQEIGTYNSIQLLGSGTTIFNGERQPTITRNSFGNPDLRWEKVNQFDVGFELSLLKNRINLVADYYNRTTKDLLLNAPIPWSTGLSSVYENIGSVRNTGFEFALNTVNIKGRDFTWSSDINLALNKNKILQLGSSNDDIYPGPWFLGQTNILRVGWPIGTFWGYERLGTWSTKEAAEAAAYNLKPGDIKWKDQNNDGKIDDADNVRLGQAYPKYTLNIGNTFNYKDFDFTFDIRIVGGVNTVANFKHSTEDRQAIANSLKTVLGAWTPENQNSNIAEIRYYGSFYQTHIDSWWVEDGSFIRGQNFVLGYSLPAKLVDKWNINRLRFYVSAQNLFLVSDYTGYDPEVLTFDGQLTQNQDFFPYPRPRVVNLGLNLNF</sequence>
<evidence type="ECO:0000256" key="3">
    <source>
        <dbReference type="ARBA" id="ARBA00022452"/>
    </source>
</evidence>
<dbReference type="InterPro" id="IPR012910">
    <property type="entry name" value="Plug_dom"/>
</dbReference>
<dbReference type="InterPro" id="IPR000531">
    <property type="entry name" value="Beta-barrel_TonB"/>
</dbReference>
<feature type="signal peptide" evidence="10">
    <location>
        <begin position="1"/>
        <end position="28"/>
    </location>
</feature>
<reference evidence="13" key="1">
    <citation type="submission" date="2020-11" db="EMBL/GenBank/DDBJ databases">
        <title>Bacterial whole genome sequence for Panacibacter sp. DH6.</title>
        <authorList>
            <person name="Le V."/>
            <person name="Ko S."/>
            <person name="Ahn C.-Y."/>
            <person name="Oh H.-M."/>
        </authorList>
    </citation>
    <scope>NUCLEOTIDE SEQUENCE</scope>
    <source>
        <strain evidence="13">DH6</strain>
    </source>
</reference>
<keyword evidence="7 8" id="KW-0998">Cell outer membrane</keyword>
<dbReference type="InterPro" id="IPR023997">
    <property type="entry name" value="TonB-dep_OMP_SusC/RagA_CS"/>
</dbReference>
<evidence type="ECO:0000256" key="4">
    <source>
        <dbReference type="ARBA" id="ARBA00022692"/>
    </source>
</evidence>
<dbReference type="SUPFAM" id="SSF56935">
    <property type="entry name" value="Porins"/>
    <property type="match status" value="1"/>
</dbReference>
<comment type="subcellular location">
    <subcellularLocation>
        <location evidence="1 8">Cell outer membrane</location>
        <topology evidence="1 8">Multi-pass membrane protein</topology>
    </subcellularLocation>
</comment>
<protein>
    <submittedName>
        <fullName evidence="13">TonB-dependent receptor</fullName>
    </submittedName>
</protein>
<keyword evidence="13" id="KW-0675">Receptor</keyword>
<feature type="domain" description="TonB-dependent receptor plug" evidence="12">
    <location>
        <begin position="122"/>
        <end position="228"/>
    </location>
</feature>
<evidence type="ECO:0000259" key="11">
    <source>
        <dbReference type="Pfam" id="PF00593"/>
    </source>
</evidence>
<evidence type="ECO:0000256" key="1">
    <source>
        <dbReference type="ARBA" id="ARBA00004571"/>
    </source>
</evidence>
<evidence type="ECO:0000313" key="13">
    <source>
        <dbReference type="EMBL" id="MBG9375091.1"/>
    </source>
</evidence>
<organism evidence="13 14">
    <name type="scientific">Panacibacter microcysteis</name>
    <dbReference type="NCBI Taxonomy" id="2793269"/>
    <lineage>
        <taxon>Bacteria</taxon>
        <taxon>Pseudomonadati</taxon>
        <taxon>Bacteroidota</taxon>
        <taxon>Chitinophagia</taxon>
        <taxon>Chitinophagales</taxon>
        <taxon>Chitinophagaceae</taxon>
        <taxon>Panacibacter</taxon>
    </lineage>
</organism>
<dbReference type="NCBIfam" id="TIGR04056">
    <property type="entry name" value="OMP_RagA_SusC"/>
    <property type="match status" value="1"/>
</dbReference>
<feature type="chain" id="PRO_5037595795" evidence="10">
    <location>
        <begin position="29"/>
        <end position="1026"/>
    </location>
</feature>
<dbReference type="InterPro" id="IPR008969">
    <property type="entry name" value="CarboxyPept-like_regulatory"/>
</dbReference>
<evidence type="ECO:0000256" key="6">
    <source>
        <dbReference type="ARBA" id="ARBA00023136"/>
    </source>
</evidence>
<proteinExistence type="inferred from homology"/>
<keyword evidence="6 8" id="KW-0472">Membrane</keyword>
<evidence type="ECO:0000256" key="10">
    <source>
        <dbReference type="SAM" id="SignalP"/>
    </source>
</evidence>
<dbReference type="FunFam" id="2.170.130.10:FF:000008">
    <property type="entry name" value="SusC/RagA family TonB-linked outer membrane protein"/>
    <property type="match status" value="1"/>
</dbReference>
<dbReference type="AlphaFoldDB" id="A0A931E7C3"/>
<evidence type="ECO:0000256" key="5">
    <source>
        <dbReference type="ARBA" id="ARBA00023077"/>
    </source>
</evidence>
<keyword evidence="2 8" id="KW-0813">Transport</keyword>
<keyword evidence="5 9" id="KW-0798">TonB box</keyword>
<dbReference type="Pfam" id="PF07715">
    <property type="entry name" value="Plug"/>
    <property type="match status" value="1"/>
</dbReference>
<dbReference type="InterPro" id="IPR036942">
    <property type="entry name" value="Beta-barrel_TonB_sf"/>
</dbReference>
<dbReference type="Gene3D" id="2.60.40.1120">
    <property type="entry name" value="Carboxypeptidase-like, regulatory domain"/>
    <property type="match status" value="1"/>
</dbReference>
<feature type="domain" description="TonB-dependent receptor-like beta-barrel" evidence="11">
    <location>
        <begin position="443"/>
        <end position="870"/>
    </location>
</feature>
<dbReference type="Gene3D" id="2.40.170.20">
    <property type="entry name" value="TonB-dependent receptor, beta-barrel domain"/>
    <property type="match status" value="1"/>
</dbReference>
<dbReference type="GO" id="GO:0009279">
    <property type="term" value="C:cell outer membrane"/>
    <property type="evidence" value="ECO:0007669"/>
    <property type="project" value="UniProtKB-SubCell"/>
</dbReference>
<gene>
    <name evidence="13" type="ORF">I5907_02545</name>
</gene>
<dbReference type="RefSeq" id="WP_196989164.1">
    <property type="nucleotide sequence ID" value="NZ_JADWYR010000001.1"/>
</dbReference>
<dbReference type="InterPro" id="IPR039426">
    <property type="entry name" value="TonB-dep_rcpt-like"/>
</dbReference>
<dbReference type="Proteomes" id="UP000628448">
    <property type="component" value="Unassembled WGS sequence"/>
</dbReference>
<comment type="caution">
    <text evidence="13">The sequence shown here is derived from an EMBL/GenBank/DDBJ whole genome shotgun (WGS) entry which is preliminary data.</text>
</comment>
<dbReference type="PROSITE" id="PS52016">
    <property type="entry name" value="TONB_DEPENDENT_REC_3"/>
    <property type="match status" value="1"/>
</dbReference>
<evidence type="ECO:0000259" key="12">
    <source>
        <dbReference type="Pfam" id="PF07715"/>
    </source>
</evidence>
<dbReference type="SUPFAM" id="SSF49464">
    <property type="entry name" value="Carboxypeptidase regulatory domain-like"/>
    <property type="match status" value="1"/>
</dbReference>